<dbReference type="Gene3D" id="3.40.50.2020">
    <property type="match status" value="1"/>
</dbReference>
<evidence type="ECO:0000256" key="4">
    <source>
        <dbReference type="ARBA" id="ARBA00013078"/>
    </source>
</evidence>
<dbReference type="InterPro" id="IPR041492">
    <property type="entry name" value="HAD_2"/>
</dbReference>
<name>A0A250IYM6_9BACT</name>
<dbReference type="SUPFAM" id="SSF56784">
    <property type="entry name" value="HAD-like"/>
    <property type="match status" value="1"/>
</dbReference>
<dbReference type="CDD" id="cd07505">
    <property type="entry name" value="HAD_BPGM-like"/>
    <property type="match status" value="1"/>
</dbReference>
<dbReference type="CDD" id="cd06223">
    <property type="entry name" value="PRTases_typeI"/>
    <property type="match status" value="1"/>
</dbReference>
<evidence type="ECO:0000256" key="3">
    <source>
        <dbReference type="ARBA" id="ARBA00006171"/>
    </source>
</evidence>
<dbReference type="KEGG" id="cfus:CYFUS_001675"/>
<dbReference type="GO" id="GO:0008967">
    <property type="term" value="F:phosphoglycolate phosphatase activity"/>
    <property type="evidence" value="ECO:0007669"/>
    <property type="project" value="UniProtKB-EC"/>
</dbReference>
<dbReference type="Gene3D" id="3.40.50.1000">
    <property type="entry name" value="HAD superfamily/HAD-like"/>
    <property type="match status" value="1"/>
</dbReference>
<dbReference type="GO" id="GO:0006281">
    <property type="term" value="P:DNA repair"/>
    <property type="evidence" value="ECO:0007669"/>
    <property type="project" value="TreeGrafter"/>
</dbReference>
<sequence length="412" mass="45181">MKTAVLFDLDQTLLDTSALADARARGDWDYALSNLASVKPFFTPGSPLPHQMPGVLHGMGHPVAIVTSSPGRYARPLLAKFQVHCDALVAYEDTSAHKPDPDPLNEALRRLGTNASNAYYVGDAVDDFAASYNAGIRSIGAGWNPEVDGLWQTAADILLYDTNPLLNPDSLPRCGYVAEVLAAGLQPLMHRGSFLRSKSSSAIGLGRYFPTADARHGSHVLSGLILKLKGNDEHSPMFGAAVANYVAFGLSPQPDFATCVPPKPSQDRIRFAKTLEHMKTYVPGVAIYPDGMRATREVEDYKHTRRDERAALVQGAFESKYAWGKKDVLLLDDVFTSGSTTDECARVLINSNAANVRTVCISVDQNVMNTRRCPNCSRVLKVYTNRRDDSHFWGCPNYFTPINCRYKTSYDG</sequence>
<dbReference type="RefSeq" id="WP_095984762.1">
    <property type="nucleotide sequence ID" value="NZ_CP022098.1"/>
</dbReference>
<dbReference type="InterPro" id="IPR023214">
    <property type="entry name" value="HAD_sf"/>
</dbReference>
<evidence type="ECO:0000256" key="2">
    <source>
        <dbReference type="ARBA" id="ARBA00004818"/>
    </source>
</evidence>
<dbReference type="EC" id="3.1.3.18" evidence="4"/>
<accession>A0A250IYM6</accession>
<dbReference type="PANTHER" id="PTHR43434">
    <property type="entry name" value="PHOSPHOGLYCOLATE PHOSPHATASE"/>
    <property type="match status" value="1"/>
</dbReference>
<evidence type="ECO:0000313" key="6">
    <source>
        <dbReference type="Proteomes" id="UP000217257"/>
    </source>
</evidence>
<dbReference type="InterPro" id="IPR029057">
    <property type="entry name" value="PRTase-like"/>
</dbReference>
<dbReference type="SUPFAM" id="SSF53271">
    <property type="entry name" value="PRTase-like"/>
    <property type="match status" value="1"/>
</dbReference>
<comment type="catalytic activity">
    <reaction evidence="1">
        <text>2-phosphoglycolate + H2O = glycolate + phosphate</text>
        <dbReference type="Rhea" id="RHEA:14369"/>
        <dbReference type="ChEBI" id="CHEBI:15377"/>
        <dbReference type="ChEBI" id="CHEBI:29805"/>
        <dbReference type="ChEBI" id="CHEBI:43474"/>
        <dbReference type="ChEBI" id="CHEBI:58033"/>
        <dbReference type="EC" id="3.1.3.18"/>
    </reaction>
</comment>
<proteinExistence type="inferred from homology"/>
<dbReference type="PANTHER" id="PTHR43434:SF1">
    <property type="entry name" value="PHOSPHOGLYCOLATE PHOSPHATASE"/>
    <property type="match status" value="1"/>
</dbReference>
<dbReference type="InterPro" id="IPR000836">
    <property type="entry name" value="PRTase_dom"/>
</dbReference>
<dbReference type="InterPro" id="IPR036412">
    <property type="entry name" value="HAD-like_sf"/>
</dbReference>
<dbReference type="NCBIfam" id="TIGR01549">
    <property type="entry name" value="HAD-SF-IA-v1"/>
    <property type="match status" value="1"/>
</dbReference>
<reference evidence="5 6" key="1">
    <citation type="submission" date="2017-06" db="EMBL/GenBank/DDBJ databases">
        <title>Sequencing and comparative analysis of myxobacterial genomes.</title>
        <authorList>
            <person name="Rupp O."/>
            <person name="Goesmann A."/>
            <person name="Sogaard-Andersen L."/>
        </authorList>
    </citation>
    <scope>NUCLEOTIDE SEQUENCE [LARGE SCALE GENOMIC DNA]</scope>
    <source>
        <strain evidence="5 6">DSM 52655</strain>
    </source>
</reference>
<dbReference type="AlphaFoldDB" id="A0A250IYM6"/>
<evidence type="ECO:0000313" key="5">
    <source>
        <dbReference type="EMBL" id="ATB36261.1"/>
    </source>
</evidence>
<evidence type="ECO:0000256" key="1">
    <source>
        <dbReference type="ARBA" id="ARBA00000830"/>
    </source>
</evidence>
<organism evidence="5 6">
    <name type="scientific">Cystobacter fuscus</name>
    <dbReference type="NCBI Taxonomy" id="43"/>
    <lineage>
        <taxon>Bacteria</taxon>
        <taxon>Pseudomonadati</taxon>
        <taxon>Myxococcota</taxon>
        <taxon>Myxococcia</taxon>
        <taxon>Myxococcales</taxon>
        <taxon>Cystobacterineae</taxon>
        <taxon>Archangiaceae</taxon>
        <taxon>Cystobacter</taxon>
    </lineage>
</organism>
<dbReference type="InterPro" id="IPR050155">
    <property type="entry name" value="HAD-like_hydrolase_sf"/>
</dbReference>
<dbReference type="Pfam" id="PF13419">
    <property type="entry name" value="HAD_2"/>
    <property type="match status" value="1"/>
</dbReference>
<gene>
    <name evidence="5" type="ORF">CYFUS_001675</name>
</gene>
<protein>
    <recommendedName>
        <fullName evidence="4">phosphoglycolate phosphatase</fullName>
        <ecNumber evidence="4">3.1.3.18</ecNumber>
    </recommendedName>
</protein>
<comment type="pathway">
    <text evidence="2">Organic acid metabolism; glycolate biosynthesis; glycolate from 2-phosphoglycolate: step 1/1.</text>
</comment>
<dbReference type="Proteomes" id="UP000217257">
    <property type="component" value="Chromosome"/>
</dbReference>
<dbReference type="InterPro" id="IPR006439">
    <property type="entry name" value="HAD-SF_hydro_IA"/>
</dbReference>
<comment type="similarity">
    <text evidence="3">Belongs to the HAD-like hydrolase superfamily. CbbY/CbbZ/Gph/YieH family.</text>
</comment>
<dbReference type="EMBL" id="CP022098">
    <property type="protein sequence ID" value="ATB36261.1"/>
    <property type="molecule type" value="Genomic_DNA"/>
</dbReference>